<evidence type="ECO:0000313" key="1">
    <source>
        <dbReference type="EMBL" id="KAG1795228.1"/>
    </source>
</evidence>
<evidence type="ECO:0000313" key="2">
    <source>
        <dbReference type="Proteomes" id="UP000807769"/>
    </source>
</evidence>
<dbReference type="AlphaFoldDB" id="A0A9P7AT74"/>
<dbReference type="SUPFAM" id="SSF56219">
    <property type="entry name" value="DNase I-like"/>
    <property type="match status" value="1"/>
</dbReference>
<evidence type="ECO:0008006" key="3">
    <source>
        <dbReference type="Google" id="ProtNLM"/>
    </source>
</evidence>
<feature type="non-terminal residue" evidence="1">
    <location>
        <position position="1"/>
    </location>
</feature>
<protein>
    <recommendedName>
        <fullName evidence="3">Endonuclease/exonuclease/phosphatase domain-containing protein</fullName>
    </recommendedName>
</protein>
<proteinExistence type="predicted"/>
<dbReference type="InterPro" id="IPR036691">
    <property type="entry name" value="Endo/exonu/phosph_ase_sf"/>
</dbReference>
<gene>
    <name evidence="1" type="ORF">BJ212DRAFT_1253026</name>
</gene>
<organism evidence="1 2">
    <name type="scientific">Suillus subaureus</name>
    <dbReference type="NCBI Taxonomy" id="48587"/>
    <lineage>
        <taxon>Eukaryota</taxon>
        <taxon>Fungi</taxon>
        <taxon>Dikarya</taxon>
        <taxon>Basidiomycota</taxon>
        <taxon>Agaricomycotina</taxon>
        <taxon>Agaricomycetes</taxon>
        <taxon>Agaricomycetidae</taxon>
        <taxon>Boletales</taxon>
        <taxon>Suillineae</taxon>
        <taxon>Suillaceae</taxon>
        <taxon>Suillus</taxon>
    </lineage>
</organism>
<dbReference type="OrthoDB" id="2840473at2759"/>
<dbReference type="RefSeq" id="XP_041185196.1">
    <property type="nucleotide sequence ID" value="XM_041329733.1"/>
</dbReference>
<reference evidence="1" key="1">
    <citation type="journal article" date="2020" name="New Phytol.">
        <title>Comparative genomics reveals dynamic genome evolution in host specialist ectomycorrhizal fungi.</title>
        <authorList>
            <person name="Lofgren L.A."/>
            <person name="Nguyen N.H."/>
            <person name="Vilgalys R."/>
            <person name="Ruytinx J."/>
            <person name="Liao H.L."/>
            <person name="Branco S."/>
            <person name="Kuo A."/>
            <person name="LaButti K."/>
            <person name="Lipzen A."/>
            <person name="Andreopoulos W."/>
            <person name="Pangilinan J."/>
            <person name="Riley R."/>
            <person name="Hundley H."/>
            <person name="Na H."/>
            <person name="Barry K."/>
            <person name="Grigoriev I.V."/>
            <person name="Stajich J.E."/>
            <person name="Kennedy P.G."/>
        </authorList>
    </citation>
    <scope>NUCLEOTIDE SEQUENCE</scope>
    <source>
        <strain evidence="1">MN1</strain>
    </source>
</reference>
<dbReference type="Gene3D" id="3.60.10.10">
    <property type="entry name" value="Endonuclease/exonuclease/phosphatase"/>
    <property type="match status" value="1"/>
</dbReference>
<dbReference type="Proteomes" id="UP000807769">
    <property type="component" value="Unassembled WGS sequence"/>
</dbReference>
<sequence>VVALQEPHINILKNTISSPYFYAIYVTTRFSAPNLTSHTVTLVSKAFNTNSWQQITFLSPDVVVIQFRGPFRRCTLFNIY</sequence>
<keyword evidence="2" id="KW-1185">Reference proteome</keyword>
<name>A0A9P7AT74_9AGAM</name>
<comment type="caution">
    <text evidence="1">The sequence shown here is derived from an EMBL/GenBank/DDBJ whole genome shotgun (WGS) entry which is preliminary data.</text>
</comment>
<dbReference type="GeneID" id="64623750"/>
<dbReference type="EMBL" id="JABBWG010000336">
    <property type="protein sequence ID" value="KAG1795228.1"/>
    <property type="molecule type" value="Genomic_DNA"/>
</dbReference>
<feature type="non-terminal residue" evidence="1">
    <location>
        <position position="80"/>
    </location>
</feature>
<accession>A0A9P7AT74</accession>